<organism evidence="5 6">
    <name type="scientific">Liparis tanakae</name>
    <name type="common">Tanaka's snailfish</name>
    <dbReference type="NCBI Taxonomy" id="230148"/>
    <lineage>
        <taxon>Eukaryota</taxon>
        <taxon>Metazoa</taxon>
        <taxon>Chordata</taxon>
        <taxon>Craniata</taxon>
        <taxon>Vertebrata</taxon>
        <taxon>Euteleostomi</taxon>
        <taxon>Actinopterygii</taxon>
        <taxon>Neopterygii</taxon>
        <taxon>Teleostei</taxon>
        <taxon>Neoteleostei</taxon>
        <taxon>Acanthomorphata</taxon>
        <taxon>Eupercaria</taxon>
        <taxon>Perciformes</taxon>
        <taxon>Cottioidei</taxon>
        <taxon>Cottales</taxon>
        <taxon>Liparidae</taxon>
        <taxon>Liparis</taxon>
    </lineage>
</organism>
<dbReference type="EMBL" id="SRLO01000767">
    <property type="protein sequence ID" value="TNN46928.1"/>
    <property type="molecule type" value="Genomic_DNA"/>
</dbReference>
<gene>
    <name evidence="5" type="primary">pamr1_1</name>
    <name evidence="5" type="ORF">EYF80_042876</name>
</gene>
<dbReference type="InterPro" id="IPR001254">
    <property type="entry name" value="Trypsin_dom"/>
</dbReference>
<dbReference type="InterPro" id="IPR051487">
    <property type="entry name" value="Ser/Thr_Proteases_Immune/Dev"/>
</dbReference>
<evidence type="ECO:0000259" key="4">
    <source>
        <dbReference type="PROSITE" id="PS50240"/>
    </source>
</evidence>
<dbReference type="SUPFAM" id="SSF50494">
    <property type="entry name" value="Trypsin-like serine proteases"/>
    <property type="match status" value="1"/>
</dbReference>
<keyword evidence="1" id="KW-1015">Disulfide bond</keyword>
<evidence type="ECO:0000256" key="3">
    <source>
        <dbReference type="SAM" id="MobiDB-lite"/>
    </source>
</evidence>
<dbReference type="GO" id="GO:0006508">
    <property type="term" value="P:proteolysis"/>
    <property type="evidence" value="ECO:0007669"/>
    <property type="project" value="UniProtKB-KW"/>
</dbReference>
<evidence type="ECO:0000313" key="5">
    <source>
        <dbReference type="EMBL" id="TNN46928.1"/>
    </source>
</evidence>
<dbReference type="GO" id="GO:0004252">
    <property type="term" value="F:serine-type endopeptidase activity"/>
    <property type="evidence" value="ECO:0007669"/>
    <property type="project" value="InterPro"/>
</dbReference>
<feature type="region of interest" description="Disordered" evidence="3">
    <location>
        <begin position="1"/>
        <end position="36"/>
    </location>
</feature>
<accession>A0A4Z2G017</accession>
<feature type="domain" description="Peptidase S1" evidence="4">
    <location>
        <begin position="1"/>
        <end position="183"/>
    </location>
</feature>
<dbReference type="InterPro" id="IPR043504">
    <property type="entry name" value="Peptidase_S1_PA_chymotrypsin"/>
</dbReference>
<evidence type="ECO:0000256" key="1">
    <source>
        <dbReference type="ARBA" id="ARBA00023157"/>
    </source>
</evidence>
<feature type="compositionally biased region" description="Low complexity" evidence="3">
    <location>
        <begin position="18"/>
        <end position="35"/>
    </location>
</feature>
<sequence>MGVTNSEDRQRNPRRLEVSSVSVHPDSSSSSGVAVLELRDKARVDERVRPVCLPAAPGGEETPRKAYAARWTLPDGRRSPAGRTSLAAPVAVARCERRLARGGTLGDDALCLFEKMPGSRGSCAGGVPGIATASSPAGWQLLGLETFNYKEEEEEEEEDCLQRRYTVYTRIASYRDWIVKNIK</sequence>
<feature type="compositionally biased region" description="Basic and acidic residues" evidence="3">
    <location>
        <begin position="1"/>
        <end position="17"/>
    </location>
</feature>
<protein>
    <submittedName>
        <fullName evidence="5">Inactive serine protease PAMR1</fullName>
    </submittedName>
</protein>
<dbReference type="Gene3D" id="2.40.10.10">
    <property type="entry name" value="Trypsin-like serine proteases"/>
    <property type="match status" value="1"/>
</dbReference>
<reference evidence="5 6" key="1">
    <citation type="submission" date="2019-03" db="EMBL/GenBank/DDBJ databases">
        <title>First draft genome of Liparis tanakae, snailfish: a comprehensive survey of snailfish specific genes.</title>
        <authorList>
            <person name="Kim W."/>
            <person name="Song I."/>
            <person name="Jeong J.-H."/>
            <person name="Kim D."/>
            <person name="Kim S."/>
            <person name="Ryu S."/>
            <person name="Song J.Y."/>
            <person name="Lee S.K."/>
        </authorList>
    </citation>
    <scope>NUCLEOTIDE SEQUENCE [LARGE SCALE GENOMIC DNA]</scope>
    <source>
        <tissue evidence="5">Muscle</tissue>
    </source>
</reference>
<evidence type="ECO:0000256" key="2">
    <source>
        <dbReference type="ARBA" id="ARBA00024195"/>
    </source>
</evidence>
<proteinExistence type="inferred from homology"/>
<evidence type="ECO:0000313" key="6">
    <source>
        <dbReference type="Proteomes" id="UP000314294"/>
    </source>
</evidence>
<keyword evidence="6" id="KW-1185">Reference proteome</keyword>
<comment type="similarity">
    <text evidence="2">Belongs to the peptidase S1 family. CLIP subfamily.</text>
</comment>
<keyword evidence="5" id="KW-0378">Hydrolase</keyword>
<dbReference type="Pfam" id="PF00089">
    <property type="entry name" value="Trypsin"/>
    <property type="match status" value="1"/>
</dbReference>
<dbReference type="Proteomes" id="UP000314294">
    <property type="component" value="Unassembled WGS sequence"/>
</dbReference>
<dbReference type="AlphaFoldDB" id="A0A4Z2G017"/>
<dbReference type="PROSITE" id="PS50240">
    <property type="entry name" value="TRYPSIN_DOM"/>
    <property type="match status" value="1"/>
</dbReference>
<comment type="caution">
    <text evidence="5">The sequence shown here is derived from an EMBL/GenBank/DDBJ whole genome shotgun (WGS) entry which is preliminary data.</text>
</comment>
<keyword evidence="5" id="KW-0645">Protease</keyword>
<dbReference type="SMART" id="SM00020">
    <property type="entry name" value="Tryp_SPc"/>
    <property type="match status" value="1"/>
</dbReference>
<dbReference type="PANTHER" id="PTHR24256">
    <property type="entry name" value="TRYPTASE-RELATED"/>
    <property type="match status" value="1"/>
</dbReference>
<name>A0A4Z2G017_9TELE</name>
<dbReference type="InterPro" id="IPR009003">
    <property type="entry name" value="Peptidase_S1_PA"/>
</dbReference>